<dbReference type="GO" id="GO:0006950">
    <property type="term" value="P:response to stress"/>
    <property type="evidence" value="ECO:0007669"/>
    <property type="project" value="TreeGrafter"/>
</dbReference>
<proteinExistence type="predicted"/>
<evidence type="ECO:0000313" key="3">
    <source>
        <dbReference type="Proteomes" id="UP000267535"/>
    </source>
</evidence>
<dbReference type="PANTHER" id="PTHR33164:SF89">
    <property type="entry name" value="MARR FAMILY REGULATORY PROTEIN"/>
    <property type="match status" value="1"/>
</dbReference>
<organism evidence="2 3">
    <name type="scientific">Amphritea balenae</name>
    <dbReference type="NCBI Taxonomy" id="452629"/>
    <lineage>
        <taxon>Bacteria</taxon>
        <taxon>Pseudomonadati</taxon>
        <taxon>Pseudomonadota</taxon>
        <taxon>Gammaproteobacteria</taxon>
        <taxon>Oceanospirillales</taxon>
        <taxon>Oceanospirillaceae</taxon>
        <taxon>Amphritea</taxon>
    </lineage>
</organism>
<evidence type="ECO:0000313" key="2">
    <source>
        <dbReference type="EMBL" id="RRC98031.1"/>
    </source>
</evidence>
<dbReference type="Pfam" id="PF01047">
    <property type="entry name" value="MarR"/>
    <property type="match status" value="1"/>
</dbReference>
<dbReference type="EMBL" id="RQXV01000009">
    <property type="protein sequence ID" value="RRC98031.1"/>
    <property type="molecule type" value="Genomic_DNA"/>
</dbReference>
<dbReference type="SMART" id="SM00347">
    <property type="entry name" value="HTH_MARR"/>
    <property type="match status" value="1"/>
</dbReference>
<dbReference type="InterPro" id="IPR039422">
    <property type="entry name" value="MarR/SlyA-like"/>
</dbReference>
<keyword evidence="3" id="KW-1185">Reference proteome</keyword>
<dbReference type="RefSeq" id="WP_124927126.1">
    <property type="nucleotide sequence ID" value="NZ_BMOH01000003.1"/>
</dbReference>
<feature type="domain" description="HTH marR-type" evidence="1">
    <location>
        <begin position="15"/>
        <end position="147"/>
    </location>
</feature>
<evidence type="ECO:0000259" key="1">
    <source>
        <dbReference type="PROSITE" id="PS50995"/>
    </source>
</evidence>
<dbReference type="GO" id="GO:0003700">
    <property type="term" value="F:DNA-binding transcription factor activity"/>
    <property type="evidence" value="ECO:0007669"/>
    <property type="project" value="InterPro"/>
</dbReference>
<dbReference type="Proteomes" id="UP000267535">
    <property type="component" value="Unassembled WGS sequence"/>
</dbReference>
<dbReference type="SUPFAM" id="SSF46785">
    <property type="entry name" value="Winged helix' DNA-binding domain"/>
    <property type="match status" value="1"/>
</dbReference>
<dbReference type="AlphaFoldDB" id="A0A3P1SLA9"/>
<sequence length="150" mass="16620">MKRTTGNTIIHGHLPQLLGYQLRLTQLAVFKDFSDSVSDADITPSLFAVLVVIDANPGLKQTELAKAVHLDRSTVVSAIDKLERRNLVQRKRVAGDRRTNALQLTNAGSTLLAQLTLEVSEHERQIAAQLTQTERETLIQLLSKVSPESR</sequence>
<dbReference type="InterPro" id="IPR036390">
    <property type="entry name" value="WH_DNA-bd_sf"/>
</dbReference>
<reference evidence="2 3" key="1">
    <citation type="submission" date="2018-11" db="EMBL/GenBank/DDBJ databases">
        <title>The draft genome sequence of Amphritea balenae JAMM 1525T.</title>
        <authorList>
            <person name="Fang Z."/>
            <person name="Zhang Y."/>
            <person name="Han X."/>
        </authorList>
    </citation>
    <scope>NUCLEOTIDE SEQUENCE [LARGE SCALE GENOMIC DNA]</scope>
    <source>
        <strain evidence="2 3">JAMM 1525</strain>
    </source>
</reference>
<dbReference type="InterPro" id="IPR036388">
    <property type="entry name" value="WH-like_DNA-bd_sf"/>
</dbReference>
<comment type="caution">
    <text evidence="2">The sequence shown here is derived from an EMBL/GenBank/DDBJ whole genome shotgun (WGS) entry which is preliminary data.</text>
</comment>
<dbReference type="Gene3D" id="1.10.10.10">
    <property type="entry name" value="Winged helix-like DNA-binding domain superfamily/Winged helix DNA-binding domain"/>
    <property type="match status" value="1"/>
</dbReference>
<accession>A0A3P1SLA9</accession>
<gene>
    <name evidence="2" type="ORF">EHS89_15775</name>
</gene>
<dbReference type="PRINTS" id="PR00598">
    <property type="entry name" value="HTHMARR"/>
</dbReference>
<name>A0A3P1SLA9_9GAMM</name>
<protein>
    <submittedName>
        <fullName evidence="2">MarR family transcriptional regulator</fullName>
    </submittedName>
</protein>
<dbReference type="PROSITE" id="PS50995">
    <property type="entry name" value="HTH_MARR_2"/>
    <property type="match status" value="1"/>
</dbReference>
<dbReference type="PANTHER" id="PTHR33164">
    <property type="entry name" value="TRANSCRIPTIONAL REGULATOR, MARR FAMILY"/>
    <property type="match status" value="1"/>
</dbReference>
<dbReference type="InterPro" id="IPR000835">
    <property type="entry name" value="HTH_MarR-typ"/>
</dbReference>
<dbReference type="OrthoDB" id="6331822at2"/>